<feature type="domain" description="EamA" evidence="2">
    <location>
        <begin position="1"/>
        <end position="131"/>
    </location>
</feature>
<sequence>MLVAAACWGMSGVFVKMVSSSCEISAIALAFWRDTVTFVIFLAYGFITAPRKLMLEKQYLPGMIGMGISLGLFHTFYNLGILINGVAVTTIQQASMPAIVSVVAWYFWKEHLGRGKICAIFLTFAGTVLTVDFSSFGGTGREWHSLIPGLSVPVFYAAWNLFGKKNRGHYDTHIVLTFAFGFAALMLLFVQPFTTQPFPLKPDTLLWFAGLIGVSTVIAFLLYTFGLGRIPASMATILAMSEIVFAGACGYFFLGEAMSLLQLSGSALVIIGVLYLFRTG</sequence>
<feature type="transmembrane region" description="Helical" evidence="1">
    <location>
        <begin position="205"/>
        <end position="225"/>
    </location>
</feature>
<evidence type="ECO:0000313" key="3">
    <source>
        <dbReference type="EMBL" id="GBC61404.1"/>
    </source>
</evidence>
<organism evidence="3 4">
    <name type="scientific">Desulfonema ishimotonii</name>
    <dbReference type="NCBI Taxonomy" id="45657"/>
    <lineage>
        <taxon>Bacteria</taxon>
        <taxon>Pseudomonadati</taxon>
        <taxon>Thermodesulfobacteriota</taxon>
        <taxon>Desulfobacteria</taxon>
        <taxon>Desulfobacterales</taxon>
        <taxon>Desulfococcaceae</taxon>
        <taxon>Desulfonema</taxon>
    </lineage>
</organism>
<feature type="transmembrane region" description="Helical" evidence="1">
    <location>
        <begin position="232"/>
        <end position="254"/>
    </location>
</feature>
<feature type="transmembrane region" description="Helical" evidence="1">
    <location>
        <begin position="143"/>
        <end position="162"/>
    </location>
</feature>
<dbReference type="Pfam" id="PF00892">
    <property type="entry name" value="EamA"/>
    <property type="match status" value="2"/>
</dbReference>
<evidence type="ECO:0000259" key="2">
    <source>
        <dbReference type="Pfam" id="PF00892"/>
    </source>
</evidence>
<dbReference type="EMBL" id="BEXT01000001">
    <property type="protein sequence ID" value="GBC61404.1"/>
    <property type="molecule type" value="Genomic_DNA"/>
</dbReference>
<keyword evidence="1" id="KW-1133">Transmembrane helix</keyword>
<feature type="transmembrane region" description="Helical" evidence="1">
    <location>
        <begin position="260"/>
        <end position="277"/>
    </location>
</feature>
<gene>
    <name evidence="3" type="ORF">DENIS_2364</name>
</gene>
<keyword evidence="1" id="KW-0472">Membrane</keyword>
<accession>A0A401FWU7</accession>
<dbReference type="Proteomes" id="UP000288096">
    <property type="component" value="Unassembled WGS sequence"/>
</dbReference>
<dbReference type="InterPro" id="IPR037185">
    <property type="entry name" value="EmrE-like"/>
</dbReference>
<evidence type="ECO:0000313" key="4">
    <source>
        <dbReference type="Proteomes" id="UP000288096"/>
    </source>
</evidence>
<keyword evidence="4" id="KW-1185">Reference proteome</keyword>
<name>A0A401FWU7_9BACT</name>
<dbReference type="PANTHER" id="PTHR22911">
    <property type="entry name" value="ACYL-MALONYL CONDENSING ENZYME-RELATED"/>
    <property type="match status" value="1"/>
</dbReference>
<reference evidence="4" key="2">
    <citation type="submission" date="2019-01" db="EMBL/GenBank/DDBJ databases">
        <title>Genome sequence of Desulfonema ishimotonii strain Tokyo 01.</title>
        <authorList>
            <person name="Fukui M."/>
        </authorList>
    </citation>
    <scope>NUCLEOTIDE SEQUENCE [LARGE SCALE GENOMIC DNA]</scope>
    <source>
        <strain evidence="4">Tokyo 01</strain>
    </source>
</reference>
<dbReference type="AlphaFoldDB" id="A0A401FWU7"/>
<keyword evidence="1" id="KW-0812">Transmembrane</keyword>
<reference evidence="4" key="1">
    <citation type="submission" date="2017-11" db="EMBL/GenBank/DDBJ databases">
        <authorList>
            <person name="Watanabe M."/>
            <person name="Kojima H."/>
        </authorList>
    </citation>
    <scope>NUCLEOTIDE SEQUENCE [LARGE SCALE GENOMIC DNA]</scope>
    <source>
        <strain evidence="4">Tokyo 01</strain>
    </source>
</reference>
<feature type="transmembrane region" description="Helical" evidence="1">
    <location>
        <begin position="59"/>
        <end position="77"/>
    </location>
</feature>
<dbReference type="SUPFAM" id="SSF103481">
    <property type="entry name" value="Multidrug resistance efflux transporter EmrE"/>
    <property type="match status" value="2"/>
</dbReference>
<feature type="transmembrane region" description="Helical" evidence="1">
    <location>
        <begin position="117"/>
        <end position="137"/>
    </location>
</feature>
<feature type="transmembrane region" description="Helical" evidence="1">
    <location>
        <begin position="83"/>
        <end position="108"/>
    </location>
</feature>
<evidence type="ECO:0000256" key="1">
    <source>
        <dbReference type="SAM" id="Phobius"/>
    </source>
</evidence>
<dbReference type="Gene3D" id="1.10.3730.20">
    <property type="match status" value="1"/>
</dbReference>
<feature type="domain" description="EamA" evidence="2">
    <location>
        <begin position="150"/>
        <end position="277"/>
    </location>
</feature>
<comment type="caution">
    <text evidence="3">The sequence shown here is derived from an EMBL/GenBank/DDBJ whole genome shotgun (WGS) entry which is preliminary data.</text>
</comment>
<feature type="transmembrane region" description="Helical" evidence="1">
    <location>
        <begin position="30"/>
        <end position="47"/>
    </location>
</feature>
<proteinExistence type="predicted"/>
<dbReference type="GO" id="GO:0016020">
    <property type="term" value="C:membrane"/>
    <property type="evidence" value="ECO:0007669"/>
    <property type="project" value="InterPro"/>
</dbReference>
<dbReference type="InterPro" id="IPR000620">
    <property type="entry name" value="EamA_dom"/>
</dbReference>
<feature type="transmembrane region" description="Helical" evidence="1">
    <location>
        <begin position="174"/>
        <end position="193"/>
    </location>
</feature>
<protein>
    <recommendedName>
        <fullName evidence="2">EamA domain-containing protein</fullName>
    </recommendedName>
</protein>